<comment type="subcellular location">
    <subcellularLocation>
        <location evidence="1 12">Cell outer membrane</location>
        <topology evidence="1 12">Multi-pass membrane protein</topology>
    </subcellularLocation>
</comment>
<reference evidence="17" key="1">
    <citation type="submission" date="2020-09" db="EMBL/GenBank/DDBJ databases">
        <authorList>
            <person name="Kim M.K."/>
        </authorList>
    </citation>
    <scope>NUCLEOTIDE SEQUENCE</scope>
    <source>
        <strain evidence="17">BT702</strain>
    </source>
</reference>
<accession>A0A926XXD0</accession>
<feature type="chain" id="PRO_5037456850" evidence="14">
    <location>
        <begin position="23"/>
        <end position="855"/>
    </location>
</feature>
<keyword evidence="8" id="KW-0406">Ion transport</keyword>
<evidence type="ECO:0000256" key="12">
    <source>
        <dbReference type="PROSITE-ProRule" id="PRU01360"/>
    </source>
</evidence>
<keyword evidence="4" id="KW-0410">Iron transport</keyword>
<keyword evidence="5 12" id="KW-0812">Transmembrane</keyword>
<dbReference type="Gene3D" id="2.40.170.20">
    <property type="entry name" value="TonB-dependent receptor, beta-barrel domain"/>
    <property type="match status" value="1"/>
</dbReference>
<evidence type="ECO:0000256" key="9">
    <source>
        <dbReference type="ARBA" id="ARBA00023077"/>
    </source>
</evidence>
<evidence type="ECO:0000256" key="11">
    <source>
        <dbReference type="ARBA" id="ARBA00023237"/>
    </source>
</evidence>
<dbReference type="InterPro" id="IPR012910">
    <property type="entry name" value="Plug_dom"/>
</dbReference>
<evidence type="ECO:0000256" key="6">
    <source>
        <dbReference type="ARBA" id="ARBA00022729"/>
    </source>
</evidence>
<dbReference type="PROSITE" id="PS01156">
    <property type="entry name" value="TONB_DEPENDENT_REC_2"/>
    <property type="match status" value="1"/>
</dbReference>
<evidence type="ECO:0000256" key="1">
    <source>
        <dbReference type="ARBA" id="ARBA00004571"/>
    </source>
</evidence>
<feature type="domain" description="TonB-dependent receptor plug" evidence="16">
    <location>
        <begin position="124"/>
        <end position="232"/>
    </location>
</feature>
<dbReference type="InterPro" id="IPR008969">
    <property type="entry name" value="CarboxyPept-like_regulatory"/>
</dbReference>
<comment type="similarity">
    <text evidence="12 13">Belongs to the TonB-dependent receptor family.</text>
</comment>
<dbReference type="SUPFAM" id="SSF49464">
    <property type="entry name" value="Carboxypeptidase regulatory domain-like"/>
    <property type="match status" value="1"/>
</dbReference>
<dbReference type="PROSITE" id="PS52016">
    <property type="entry name" value="TONB_DEPENDENT_REC_3"/>
    <property type="match status" value="1"/>
</dbReference>
<feature type="signal peptide" evidence="14">
    <location>
        <begin position="1"/>
        <end position="22"/>
    </location>
</feature>
<evidence type="ECO:0000256" key="10">
    <source>
        <dbReference type="ARBA" id="ARBA00023136"/>
    </source>
</evidence>
<dbReference type="InterPro" id="IPR039426">
    <property type="entry name" value="TonB-dep_rcpt-like"/>
</dbReference>
<evidence type="ECO:0000256" key="2">
    <source>
        <dbReference type="ARBA" id="ARBA00022448"/>
    </source>
</evidence>
<gene>
    <name evidence="17" type="ORF">IC229_17470</name>
</gene>
<dbReference type="PANTHER" id="PTHR32552">
    <property type="entry name" value="FERRICHROME IRON RECEPTOR-RELATED"/>
    <property type="match status" value="1"/>
</dbReference>
<evidence type="ECO:0000313" key="18">
    <source>
        <dbReference type="Proteomes" id="UP000598820"/>
    </source>
</evidence>
<protein>
    <submittedName>
        <fullName evidence="17">TonB-dependent receptor</fullName>
    </submittedName>
</protein>
<dbReference type="Pfam" id="PF07715">
    <property type="entry name" value="Plug"/>
    <property type="match status" value="1"/>
</dbReference>
<dbReference type="Gene3D" id="2.60.40.1120">
    <property type="entry name" value="Carboxypeptidase-like, regulatory domain"/>
    <property type="match status" value="1"/>
</dbReference>
<keyword evidence="2 12" id="KW-0813">Transport</keyword>
<dbReference type="InterPro" id="IPR000531">
    <property type="entry name" value="Beta-barrel_TonB"/>
</dbReference>
<evidence type="ECO:0000259" key="15">
    <source>
        <dbReference type="Pfam" id="PF00593"/>
    </source>
</evidence>
<dbReference type="AlphaFoldDB" id="A0A926XXD0"/>
<keyword evidence="11 12" id="KW-0998">Cell outer membrane</keyword>
<evidence type="ECO:0000256" key="7">
    <source>
        <dbReference type="ARBA" id="ARBA00023004"/>
    </source>
</evidence>
<organism evidence="17 18">
    <name type="scientific">Spirosoma profusum</name>
    <dbReference type="NCBI Taxonomy" id="2771354"/>
    <lineage>
        <taxon>Bacteria</taxon>
        <taxon>Pseudomonadati</taxon>
        <taxon>Bacteroidota</taxon>
        <taxon>Cytophagia</taxon>
        <taxon>Cytophagales</taxon>
        <taxon>Cytophagaceae</taxon>
        <taxon>Spirosoma</taxon>
    </lineage>
</organism>
<evidence type="ECO:0000256" key="8">
    <source>
        <dbReference type="ARBA" id="ARBA00023065"/>
    </source>
</evidence>
<feature type="domain" description="TonB-dependent receptor-like beta-barrel" evidence="15">
    <location>
        <begin position="359"/>
        <end position="818"/>
    </location>
</feature>
<name>A0A926XXD0_9BACT</name>
<proteinExistence type="inferred from homology"/>
<keyword evidence="6 14" id="KW-0732">Signal</keyword>
<evidence type="ECO:0000256" key="13">
    <source>
        <dbReference type="RuleBase" id="RU003357"/>
    </source>
</evidence>
<evidence type="ECO:0000313" key="17">
    <source>
        <dbReference type="EMBL" id="MBD2702442.1"/>
    </source>
</evidence>
<keyword evidence="9 13" id="KW-0798">TonB box</keyword>
<evidence type="ECO:0000256" key="3">
    <source>
        <dbReference type="ARBA" id="ARBA00022452"/>
    </source>
</evidence>
<evidence type="ECO:0000256" key="14">
    <source>
        <dbReference type="SAM" id="SignalP"/>
    </source>
</evidence>
<evidence type="ECO:0000259" key="16">
    <source>
        <dbReference type="Pfam" id="PF07715"/>
    </source>
</evidence>
<dbReference type="Proteomes" id="UP000598820">
    <property type="component" value="Unassembled WGS sequence"/>
</dbReference>
<keyword evidence="18" id="KW-1185">Reference proteome</keyword>
<dbReference type="CDD" id="cd01347">
    <property type="entry name" value="ligand_gated_channel"/>
    <property type="match status" value="1"/>
</dbReference>
<keyword evidence="10 12" id="KW-0472">Membrane</keyword>
<dbReference type="RefSeq" id="WP_190888300.1">
    <property type="nucleotide sequence ID" value="NZ_JACWZY010000015.1"/>
</dbReference>
<comment type="caution">
    <text evidence="17">The sequence shown here is derived from an EMBL/GenBank/DDBJ whole genome shotgun (WGS) entry which is preliminary data.</text>
</comment>
<keyword evidence="7" id="KW-0408">Iron</keyword>
<dbReference type="EMBL" id="JACWZY010000015">
    <property type="protein sequence ID" value="MBD2702442.1"/>
    <property type="molecule type" value="Genomic_DNA"/>
</dbReference>
<evidence type="ECO:0000256" key="5">
    <source>
        <dbReference type="ARBA" id="ARBA00022692"/>
    </source>
</evidence>
<dbReference type="Pfam" id="PF13715">
    <property type="entry name" value="CarbopepD_reg_2"/>
    <property type="match status" value="1"/>
</dbReference>
<dbReference type="SUPFAM" id="SSF56935">
    <property type="entry name" value="Porins"/>
    <property type="match status" value="1"/>
</dbReference>
<dbReference type="GO" id="GO:0006826">
    <property type="term" value="P:iron ion transport"/>
    <property type="evidence" value="ECO:0007669"/>
    <property type="project" value="UniProtKB-KW"/>
</dbReference>
<dbReference type="InterPro" id="IPR036942">
    <property type="entry name" value="Beta-barrel_TonB_sf"/>
</dbReference>
<keyword evidence="3 12" id="KW-1134">Transmembrane beta strand</keyword>
<keyword evidence="17" id="KW-0675">Receptor</keyword>
<dbReference type="InterPro" id="IPR010917">
    <property type="entry name" value="TonB_rcpt_CS"/>
</dbReference>
<dbReference type="PANTHER" id="PTHR32552:SF81">
    <property type="entry name" value="TONB-DEPENDENT OUTER MEMBRANE RECEPTOR"/>
    <property type="match status" value="1"/>
</dbReference>
<evidence type="ECO:0000256" key="4">
    <source>
        <dbReference type="ARBA" id="ARBA00022496"/>
    </source>
</evidence>
<dbReference type="GO" id="GO:0009279">
    <property type="term" value="C:cell outer membrane"/>
    <property type="evidence" value="ECO:0007669"/>
    <property type="project" value="UniProtKB-SubCell"/>
</dbReference>
<sequence>MTQVFKTAFFLGLILLPRFLSAQNAPVINSTISGKVVDARTRELLIGATVTIKGITNGSTTDVNGQFNLITAQKLPFTVVISFVGYQTKEVVLSDNNVEIPLEEAANQLDDVVITSRRRSESSQNVPIPISIVSGSRAEDAGAFNVNRLKELVPTVQLYASNARNTTLNIRGLGSTFGLTNDGIDPGVGFYVDGVYYARPAATALDFIDIEQVEVLRGPQGTLYGKNTTAGAFNITTRPAAFTPGGSFELSYGNYGFIQAKGSLTGPLSKKLAARVSFTGTQRNGTFYNVHTQLPINDINNIGVRGQLLYTPSDNVKITIIGDVSDQKPNGYGYPVAGVVTTKRAAYRQFNAIIADLNYKLPYSSAFERVVDLDTPSKADNKLGGVSLNADIKIGNGTLTSTTAWRYWKWGPLNDRDYIGLPVFTISAGNSVHDQWSQEIRYSGKISSNVSGVIGLFGLWQDLKSDPVQTEEAGSAQWRFAQSSTSALWKTPGLFDNFGIRTTNRIRSTGLAVFGQVDWAISDKLHVLPGIRYNYDKKIANYKRETYGGLQTTDAALIALKNGVYTNQAFDIDAVEDNFSGQLTLQYRASERFNAFGTYSVSYKPVGVNIGGLPTANGQVLLDLARVKPEHVTHYEFGIKTKPTPTSTLNIVYFNSDIKDYQTQVQTPEPGVNRGYLANAEKVRVTGLEVDGNIRLTNNFTLNGSVAYTDGKYVSFKNAPVPLEETGGEQAFKDVSGGALPGISKWAGSVGGEVTAKGNLIGYKGNFFVGLDVFSRSSFSSSPSPSQYLNIDGYTLVNGRIGFRASTGISFFVWGRNLLNTDYYEQLLAAPGSAGHYAGIVADPRTYGVTLRYVF</sequence>
<dbReference type="Pfam" id="PF00593">
    <property type="entry name" value="TonB_dep_Rec_b-barrel"/>
    <property type="match status" value="1"/>
</dbReference>